<gene>
    <name evidence="2" type="ORF">GCM10011534_12110</name>
</gene>
<dbReference type="Proteomes" id="UP000649829">
    <property type="component" value="Unassembled WGS sequence"/>
</dbReference>
<keyword evidence="3" id="KW-1185">Reference proteome</keyword>
<proteinExistence type="predicted"/>
<dbReference type="RefSeq" id="WP_028286076.1">
    <property type="nucleotide sequence ID" value="NZ_BMLF01000001.1"/>
</dbReference>
<dbReference type="EMBL" id="BMLF01000001">
    <property type="protein sequence ID" value="GGL91515.1"/>
    <property type="molecule type" value="Genomic_DNA"/>
</dbReference>
<dbReference type="AlphaFoldDB" id="A0A917SQQ1"/>
<accession>A0A917SQQ1</accession>
<evidence type="ECO:0000313" key="2">
    <source>
        <dbReference type="EMBL" id="GGL91515.1"/>
    </source>
</evidence>
<feature type="transmembrane region" description="Helical" evidence="1">
    <location>
        <begin position="12"/>
        <end position="30"/>
    </location>
</feature>
<organism evidence="2 3">
    <name type="scientific">Pseudooceanicola nanhaiensis</name>
    <dbReference type="NCBI Taxonomy" id="375761"/>
    <lineage>
        <taxon>Bacteria</taxon>
        <taxon>Pseudomonadati</taxon>
        <taxon>Pseudomonadota</taxon>
        <taxon>Alphaproteobacteria</taxon>
        <taxon>Rhodobacterales</taxon>
        <taxon>Paracoccaceae</taxon>
        <taxon>Pseudooceanicola</taxon>
    </lineage>
</organism>
<name>A0A917SQQ1_9RHOB</name>
<comment type="caution">
    <text evidence="2">The sequence shown here is derived from an EMBL/GenBank/DDBJ whole genome shotgun (WGS) entry which is preliminary data.</text>
</comment>
<keyword evidence="1" id="KW-0812">Transmembrane</keyword>
<keyword evidence="1" id="KW-1133">Transmembrane helix</keyword>
<keyword evidence="1" id="KW-0472">Membrane</keyword>
<evidence type="ECO:0000256" key="1">
    <source>
        <dbReference type="SAM" id="Phobius"/>
    </source>
</evidence>
<reference evidence="2" key="2">
    <citation type="submission" date="2020-09" db="EMBL/GenBank/DDBJ databases">
        <authorList>
            <person name="Sun Q."/>
            <person name="Zhou Y."/>
        </authorList>
    </citation>
    <scope>NUCLEOTIDE SEQUENCE</scope>
    <source>
        <strain evidence="2">CGMCC 1.6293</strain>
    </source>
</reference>
<evidence type="ECO:0000313" key="3">
    <source>
        <dbReference type="Proteomes" id="UP000649829"/>
    </source>
</evidence>
<protein>
    <submittedName>
        <fullName evidence="2">Uncharacterized protein</fullName>
    </submittedName>
</protein>
<sequence length="157" mass="17178">MRAEKGTPNANAFRTLIVGVGVALVILVGIDPAERLYDEHLRSRPWVEAHVEVLAPKEGKPLVSYSVTAPTLLHATWKAWVEGERGTRLCGGQGPGDYGPTTESPKVWSWDAWIGAPCWVPNTPFRLCVSYVAELPSRARADFGPYCSELYTGPKAD</sequence>
<reference evidence="2" key="1">
    <citation type="journal article" date="2014" name="Int. J. Syst. Evol. Microbiol.">
        <title>Complete genome sequence of Corynebacterium casei LMG S-19264T (=DSM 44701T), isolated from a smear-ripened cheese.</title>
        <authorList>
            <consortium name="US DOE Joint Genome Institute (JGI-PGF)"/>
            <person name="Walter F."/>
            <person name="Albersmeier A."/>
            <person name="Kalinowski J."/>
            <person name="Ruckert C."/>
        </authorList>
    </citation>
    <scope>NUCLEOTIDE SEQUENCE</scope>
    <source>
        <strain evidence="2">CGMCC 1.6293</strain>
    </source>
</reference>